<keyword evidence="2" id="KW-1185">Reference proteome</keyword>
<dbReference type="RefSeq" id="WP_173103752.1">
    <property type="nucleotide sequence ID" value="NZ_AP022822.1"/>
</dbReference>
<evidence type="ECO:0000313" key="1">
    <source>
        <dbReference type="EMBL" id="BCA86629.1"/>
    </source>
</evidence>
<accession>A0A679IE71</accession>
<dbReference type="KEGG" id="esg:EsVE80_21520"/>
<dbReference type="EMBL" id="AP022822">
    <property type="protein sequence ID" value="BCA86629.1"/>
    <property type="molecule type" value="Genomic_DNA"/>
</dbReference>
<sequence>MILNKEYDYLTASGKHESISGKVSPSNLKRANVSNELIKKYTLAHDRVQTISGLKNSPGYATDSGKIKFESDTVEAKKELKAAHKSIEDFLETQQMLNFGIIDFQKVLKLLNSDISAYQIEKNTGISRMAIGNLKNGTSDVSKMIVKNAYMLSEYAKSLGM</sequence>
<reference evidence="1 2" key="1">
    <citation type="submission" date="2020-02" db="EMBL/GenBank/DDBJ databases">
        <title>Characterization of vanA genotype vancomycin-resistant Enterococcus saigonensis VE80.</title>
        <authorList>
            <person name="Harada T."/>
            <person name="Motooka D."/>
            <person name="Nakamura S."/>
            <person name="Yamamoto Y."/>
            <person name="Kawahara R."/>
            <person name="Kawatsu K."/>
        </authorList>
    </citation>
    <scope>NUCLEOTIDE SEQUENCE [LARGE SCALE GENOMIC DNA]</scope>
    <source>
        <strain evidence="1 2">VE80</strain>
    </source>
</reference>
<proteinExistence type="predicted"/>
<dbReference type="Proteomes" id="UP000502998">
    <property type="component" value="Chromosome"/>
</dbReference>
<gene>
    <name evidence="1" type="ORF">EsVE80_21520</name>
</gene>
<protein>
    <submittedName>
        <fullName evidence="1">Uncharacterized protein</fullName>
    </submittedName>
</protein>
<dbReference type="AlphaFoldDB" id="A0A679IE71"/>
<name>A0A679IE71_9ENTE</name>
<organism evidence="1 2">
    <name type="scientific">Enterococcus saigonensis</name>
    <dbReference type="NCBI Taxonomy" id="1805431"/>
    <lineage>
        <taxon>Bacteria</taxon>
        <taxon>Bacillati</taxon>
        <taxon>Bacillota</taxon>
        <taxon>Bacilli</taxon>
        <taxon>Lactobacillales</taxon>
        <taxon>Enterococcaceae</taxon>
        <taxon>Enterococcus</taxon>
    </lineage>
</organism>
<evidence type="ECO:0000313" key="2">
    <source>
        <dbReference type="Proteomes" id="UP000502998"/>
    </source>
</evidence>